<accession>A0ABN3VFU2</accession>
<dbReference type="InterPro" id="IPR016053">
    <property type="entry name" value="Haem_Oase-like"/>
</dbReference>
<dbReference type="Pfam" id="PF01126">
    <property type="entry name" value="Heme_oxygenase"/>
    <property type="match status" value="1"/>
</dbReference>
<evidence type="ECO:0000313" key="4">
    <source>
        <dbReference type="EMBL" id="GAA2796810.1"/>
    </source>
</evidence>
<keyword evidence="2" id="KW-0479">Metal-binding</keyword>
<reference evidence="4 5" key="1">
    <citation type="journal article" date="2019" name="Int. J. Syst. Evol. Microbiol.">
        <title>The Global Catalogue of Microorganisms (GCM) 10K type strain sequencing project: providing services to taxonomists for standard genome sequencing and annotation.</title>
        <authorList>
            <consortium name="The Broad Institute Genomics Platform"/>
            <consortium name="The Broad Institute Genome Sequencing Center for Infectious Disease"/>
            <person name="Wu L."/>
            <person name="Ma J."/>
        </authorList>
    </citation>
    <scope>NUCLEOTIDE SEQUENCE [LARGE SCALE GENOMIC DNA]</scope>
    <source>
        <strain evidence="4 5">JCM 9383</strain>
    </source>
</reference>
<keyword evidence="1" id="KW-0349">Heme</keyword>
<dbReference type="Proteomes" id="UP001500979">
    <property type="component" value="Unassembled WGS sequence"/>
</dbReference>
<dbReference type="InterPro" id="IPR016084">
    <property type="entry name" value="Haem_Oase-like_multi-hlx"/>
</dbReference>
<evidence type="ECO:0000256" key="3">
    <source>
        <dbReference type="ARBA" id="ARBA00023004"/>
    </source>
</evidence>
<dbReference type="PANTHER" id="PTHR10720">
    <property type="entry name" value="HEME OXYGENASE"/>
    <property type="match status" value="1"/>
</dbReference>
<dbReference type="EMBL" id="BAAAUX010000014">
    <property type="protein sequence ID" value="GAA2796810.1"/>
    <property type="molecule type" value="Genomic_DNA"/>
</dbReference>
<sequence>MPQTAEPMGARFSAALRTTTWADHEQAESAGYMRAMLAGELPVTAYTDLVAQHYFAYRVLEEAAAAMREDPVAGRFVFDELTRLPALERDLEHLAGADWRERIRPNRATERYCERMREVCFDWPGGFVAHSYTRYLGDLSGGQAIRVAVERTYGFTGGDGVRFYLFPGIPKHREFKDGYRRRLDETGWSAVEQAQVIDEVRVAYRLNTEVLVELGRS</sequence>
<dbReference type="CDD" id="cd19165">
    <property type="entry name" value="HemeO"/>
    <property type="match status" value="1"/>
</dbReference>
<dbReference type="InterPro" id="IPR002051">
    <property type="entry name" value="Haem_Oase"/>
</dbReference>
<dbReference type="SUPFAM" id="SSF48613">
    <property type="entry name" value="Heme oxygenase-like"/>
    <property type="match status" value="1"/>
</dbReference>
<protein>
    <submittedName>
        <fullName evidence="4">Biliverdin-producing heme oxygenase</fullName>
    </submittedName>
</protein>
<keyword evidence="3" id="KW-0408">Iron</keyword>
<dbReference type="Gene3D" id="1.20.910.10">
    <property type="entry name" value="Heme oxygenase-like"/>
    <property type="match status" value="1"/>
</dbReference>
<evidence type="ECO:0000256" key="1">
    <source>
        <dbReference type="ARBA" id="ARBA00022617"/>
    </source>
</evidence>
<name>A0ABN3VFU2_9PSEU</name>
<dbReference type="RefSeq" id="WP_344680903.1">
    <property type="nucleotide sequence ID" value="NZ_BAAAUX010000014.1"/>
</dbReference>
<proteinExistence type="predicted"/>
<evidence type="ECO:0000313" key="5">
    <source>
        <dbReference type="Proteomes" id="UP001500979"/>
    </source>
</evidence>
<organism evidence="4 5">
    <name type="scientific">Saccharopolyspora taberi</name>
    <dbReference type="NCBI Taxonomy" id="60895"/>
    <lineage>
        <taxon>Bacteria</taxon>
        <taxon>Bacillati</taxon>
        <taxon>Actinomycetota</taxon>
        <taxon>Actinomycetes</taxon>
        <taxon>Pseudonocardiales</taxon>
        <taxon>Pseudonocardiaceae</taxon>
        <taxon>Saccharopolyspora</taxon>
    </lineage>
</organism>
<comment type="caution">
    <text evidence="4">The sequence shown here is derived from an EMBL/GenBank/DDBJ whole genome shotgun (WGS) entry which is preliminary data.</text>
</comment>
<evidence type="ECO:0000256" key="2">
    <source>
        <dbReference type="ARBA" id="ARBA00022723"/>
    </source>
</evidence>
<dbReference type="PANTHER" id="PTHR10720:SF0">
    <property type="entry name" value="HEME OXYGENASE"/>
    <property type="match status" value="1"/>
</dbReference>
<keyword evidence="5" id="KW-1185">Reference proteome</keyword>
<dbReference type="PRINTS" id="PR00088">
    <property type="entry name" value="HAEMOXYGNASE"/>
</dbReference>
<gene>
    <name evidence="4" type="ORF">GCM10010470_34910</name>
</gene>
<dbReference type="PIRSF" id="PIRSF000343">
    <property type="entry name" value="Haem_Oase"/>
    <property type="match status" value="1"/>
</dbReference>